<dbReference type="SUPFAM" id="SSF56112">
    <property type="entry name" value="Protein kinase-like (PK-like)"/>
    <property type="match status" value="1"/>
</dbReference>
<evidence type="ECO:0000313" key="1">
    <source>
        <dbReference type="EMBL" id="ESA00208.1"/>
    </source>
</evidence>
<organism evidence="1">
    <name type="scientific">Rhizophagus irregularis (strain DAOM 181602 / DAOM 197198 / MUCL 43194)</name>
    <name type="common">Arbuscular mycorrhizal fungus</name>
    <name type="synonym">Glomus intraradices</name>
    <dbReference type="NCBI Taxonomy" id="747089"/>
    <lineage>
        <taxon>Eukaryota</taxon>
        <taxon>Fungi</taxon>
        <taxon>Fungi incertae sedis</taxon>
        <taxon>Mucoromycota</taxon>
        <taxon>Glomeromycotina</taxon>
        <taxon>Glomeromycetes</taxon>
        <taxon>Glomerales</taxon>
        <taxon>Glomeraceae</taxon>
        <taxon>Rhizophagus</taxon>
    </lineage>
</organism>
<dbReference type="AlphaFoldDB" id="U9T1J9"/>
<proteinExistence type="predicted"/>
<name>U9T1J9_RHIID</name>
<protein>
    <recommendedName>
        <fullName evidence="2">Protein kinase domain-containing protein</fullName>
    </recommendedName>
</protein>
<reference evidence="1" key="1">
    <citation type="submission" date="2013-07" db="EMBL/GenBank/DDBJ databases">
        <title>The genome of an arbuscular mycorrhizal fungus provides insights into the evolution of the oldest plant symbiosis.</title>
        <authorList>
            <consortium name="DOE Joint Genome Institute"/>
            <person name="Tisserant E."/>
            <person name="Malbreil M."/>
            <person name="Kuo A."/>
            <person name="Kohler A."/>
            <person name="Symeonidi A."/>
            <person name="Balestrini R."/>
            <person name="Charron P."/>
            <person name="Duensing N."/>
            <person name="Frei-dit-Frey N."/>
            <person name="Gianinazzi-Pearson V."/>
            <person name="Gilbert B."/>
            <person name="Handa Y."/>
            <person name="Hijri M."/>
            <person name="Kaul R."/>
            <person name="Kawaguchi M."/>
            <person name="Krajinski F."/>
            <person name="Lammers P."/>
            <person name="Lapierre D."/>
            <person name="Masclaux F.G."/>
            <person name="Murat C."/>
            <person name="Morin E."/>
            <person name="Ndikumana S."/>
            <person name="Pagni M."/>
            <person name="Petitpierre D."/>
            <person name="Requena N."/>
            <person name="Rosikiewicz P."/>
            <person name="Riley R."/>
            <person name="Saito K."/>
            <person name="San Clemente H."/>
            <person name="Shapiro H."/>
            <person name="van Tuinen D."/>
            <person name="Becard G."/>
            <person name="Bonfante P."/>
            <person name="Paszkowski U."/>
            <person name="Shachar-Hill Y."/>
            <person name="Young J.P."/>
            <person name="Sanders I.R."/>
            <person name="Henrissat B."/>
            <person name="Rensing S.A."/>
            <person name="Grigoriev I.V."/>
            <person name="Corradi N."/>
            <person name="Roux C."/>
            <person name="Martin F."/>
        </authorList>
    </citation>
    <scope>NUCLEOTIDE SEQUENCE</scope>
    <source>
        <strain evidence="1">DAOM 197198</strain>
    </source>
</reference>
<gene>
    <name evidence="1" type="ORF">GLOINDRAFT_8722</name>
</gene>
<dbReference type="InterPro" id="IPR011009">
    <property type="entry name" value="Kinase-like_dom_sf"/>
</dbReference>
<dbReference type="VEuPathDB" id="FungiDB:RhiirFUN_007280"/>
<dbReference type="HOGENOM" id="CLU_2607241_0_0_1"/>
<accession>U9T1J9</accession>
<dbReference type="Gene3D" id="1.10.510.10">
    <property type="entry name" value="Transferase(Phosphotransferase) domain 1"/>
    <property type="match status" value="1"/>
</dbReference>
<dbReference type="EMBL" id="KI297367">
    <property type="protein sequence ID" value="ESA00208.1"/>
    <property type="molecule type" value="Genomic_DNA"/>
</dbReference>
<evidence type="ECO:0008006" key="2">
    <source>
        <dbReference type="Google" id="ProtNLM"/>
    </source>
</evidence>
<sequence>MTTVLVFPLKTSPFQISKSNSLRLHNKKVVHRDIRWDNVVKFTDGKWLLIDFEKAARIGDERNTLRITAPEYENGIDIC</sequence>